<evidence type="ECO:0000259" key="1">
    <source>
        <dbReference type="PROSITE" id="PS50911"/>
    </source>
</evidence>
<dbReference type="Gene3D" id="2.30.30.40">
    <property type="entry name" value="SH3 Domains"/>
    <property type="match status" value="1"/>
</dbReference>
<dbReference type="Gene3D" id="3.90.1720.10">
    <property type="entry name" value="endopeptidase domain like (from Nostoc punctiforme)"/>
    <property type="match status" value="1"/>
</dbReference>
<accession>A0A967B696</accession>
<dbReference type="SUPFAM" id="SSF54001">
    <property type="entry name" value="Cysteine proteinases"/>
    <property type="match status" value="1"/>
</dbReference>
<dbReference type="PROSITE" id="PS50911">
    <property type="entry name" value="CHAP"/>
    <property type="match status" value="1"/>
</dbReference>
<dbReference type="EMBL" id="JAAOIV010000004">
    <property type="protein sequence ID" value="NHN55451.1"/>
    <property type="molecule type" value="Genomic_DNA"/>
</dbReference>
<sequence length="252" mass="26828">MKNLKRTLALGAAGTTMLAGGVVGIGVATSQAANGTVHTASAPLTVRAKATTHSKAVGTLKKGAKVTIVCQARGQRVTGTYGSSTWWDKIGNGRWVSDAYVYTGSNTRVAPLCKGAKNPPPATNPGGVKRTWGQTIGHNTGSGGQCTWGAYEKFKAYSGKYPLVMGNAKDMARNAKARGWTVTYKPYAHSMVVFQPGVHGANRTYGHVAWVKAVHGNKIDIVEMNFRGEWVWSTRTVTDVSGMQYILAPAKR</sequence>
<dbReference type="InterPro" id="IPR007921">
    <property type="entry name" value="CHAP_dom"/>
</dbReference>
<comment type="caution">
    <text evidence="2">The sequence shown here is derived from an EMBL/GenBank/DDBJ whole genome shotgun (WGS) entry which is preliminary data.</text>
</comment>
<protein>
    <submittedName>
        <fullName evidence="2">CHAP domain-containing protein</fullName>
    </submittedName>
</protein>
<evidence type="ECO:0000313" key="2">
    <source>
        <dbReference type="EMBL" id="NHN55451.1"/>
    </source>
</evidence>
<evidence type="ECO:0000313" key="3">
    <source>
        <dbReference type="Proteomes" id="UP000744769"/>
    </source>
</evidence>
<feature type="domain" description="Peptidase C51" evidence="1">
    <location>
        <begin position="121"/>
        <end position="247"/>
    </location>
</feature>
<dbReference type="Pfam" id="PF05257">
    <property type="entry name" value="CHAP"/>
    <property type="match status" value="1"/>
</dbReference>
<dbReference type="InterPro" id="IPR038765">
    <property type="entry name" value="Papain-like_cys_pep_sf"/>
</dbReference>
<gene>
    <name evidence="2" type="ORF">G9U51_06595</name>
</gene>
<dbReference type="RefSeq" id="WP_166195014.1">
    <property type="nucleotide sequence ID" value="NZ_JAAOIV010000004.1"/>
</dbReference>
<dbReference type="Proteomes" id="UP000744769">
    <property type="component" value="Unassembled WGS sequence"/>
</dbReference>
<name>A0A967B696_9MICO</name>
<keyword evidence="3" id="KW-1185">Reference proteome</keyword>
<dbReference type="AlphaFoldDB" id="A0A967B696"/>
<organism evidence="2 3">
    <name type="scientific">Metallococcus carri</name>
    <dbReference type="NCBI Taxonomy" id="1656884"/>
    <lineage>
        <taxon>Bacteria</taxon>
        <taxon>Bacillati</taxon>
        <taxon>Actinomycetota</taxon>
        <taxon>Actinomycetes</taxon>
        <taxon>Micrococcales</taxon>
        <taxon>Dermacoccaceae</taxon>
        <taxon>Metallococcus</taxon>
    </lineage>
</organism>
<reference evidence="2" key="1">
    <citation type="submission" date="2020-03" db="EMBL/GenBank/DDBJ databases">
        <title>Draft sequencing of Calidifontibacter sp. DB0510.</title>
        <authorList>
            <person name="Kim D.-U."/>
        </authorList>
    </citation>
    <scope>NUCLEOTIDE SEQUENCE</scope>
    <source>
        <strain evidence="2">DB0510</strain>
    </source>
</reference>
<proteinExistence type="predicted"/>